<accession>A0A9X2MQE2</accession>
<name>A0A9X2MQE2_9BACL</name>
<evidence type="ECO:0000313" key="1">
    <source>
        <dbReference type="EMBL" id="MCR2803896.1"/>
    </source>
</evidence>
<dbReference type="AlphaFoldDB" id="A0A9X2MQE2"/>
<reference evidence="1" key="1">
    <citation type="submission" date="2022-08" db="EMBL/GenBank/DDBJ databases">
        <title>The genomic sequence of strain Paenibacillus sp. SCIV0701.</title>
        <authorList>
            <person name="Zhao H."/>
        </authorList>
    </citation>
    <scope>NUCLEOTIDE SEQUENCE</scope>
    <source>
        <strain evidence="1">SCIV0701</strain>
    </source>
</reference>
<keyword evidence="2" id="KW-1185">Reference proteome</keyword>
<protein>
    <submittedName>
        <fullName evidence="1">Uncharacterized protein</fullName>
    </submittedName>
</protein>
<proteinExistence type="predicted"/>
<dbReference type="EMBL" id="JANIPJ010000004">
    <property type="protein sequence ID" value="MCR2803896.1"/>
    <property type="molecule type" value="Genomic_DNA"/>
</dbReference>
<sequence>MKRYHYRAQIRPGIVPEAYFRDALPELAQRMEMREARRLSLFRCADALFLYYESVTEDVDPHALFGHCEAALEAWPGEDMLRRWVPMMDIFHYQRPVSEKHWRRTDPNAKPFARIARLRPEQVASYVFYHYQYQEEKPGDGDKFGMIALHENVMFFYSERPATIEPPPYEGKLSTTETPVDWAAAMLPHFIPWEGSQDIWREIPLVIQL</sequence>
<evidence type="ECO:0000313" key="2">
    <source>
        <dbReference type="Proteomes" id="UP001141950"/>
    </source>
</evidence>
<organism evidence="1 2">
    <name type="scientific">Paenibacillus soyae</name>
    <dbReference type="NCBI Taxonomy" id="2969249"/>
    <lineage>
        <taxon>Bacteria</taxon>
        <taxon>Bacillati</taxon>
        <taxon>Bacillota</taxon>
        <taxon>Bacilli</taxon>
        <taxon>Bacillales</taxon>
        <taxon>Paenibacillaceae</taxon>
        <taxon>Paenibacillus</taxon>
    </lineage>
</organism>
<gene>
    <name evidence="1" type="ORF">NQZ67_08370</name>
</gene>
<comment type="caution">
    <text evidence="1">The sequence shown here is derived from an EMBL/GenBank/DDBJ whole genome shotgun (WGS) entry which is preliminary data.</text>
</comment>
<dbReference type="Proteomes" id="UP001141950">
    <property type="component" value="Unassembled WGS sequence"/>
</dbReference>
<dbReference type="RefSeq" id="WP_257444522.1">
    <property type="nucleotide sequence ID" value="NZ_JANIPJ010000004.1"/>
</dbReference>